<sequence>MDNNGASRVSISRPRGTMTALRVSSSLSLTLSDGKNKEKWKRRRRGLRGLIDVIDGGFPRTQILQDLNSNLRGIFVRELFDSESLEELSNGGLTTISPCPSKQGYKRTPSNWLEREAYTSVLRAFKAQADAISWEKENLITDLRRELRLSDDEHRELLTIVNSDEVTQRVTVSSRLTDLRDQIQHTRFLNLVNRSVAFMRSHVPFVSHPHSKVVDADILLNLTSYLLRAYVINLMDGLTLKGITQYFAYVEEKQKVHCLNTLFSKLAEIVNQGKVVSDEIIVELLTKGLSKGEEKGESGFILDGFPRTVRQAASNFNLLSIVQDIFRAFFPVCFKDLLIKENPP</sequence>
<comment type="caution">
    <text evidence="4">The sequence shown here is derived from an EMBL/GenBank/DDBJ whole genome shotgun (WGS) entry which is preliminary data.</text>
</comment>
<dbReference type="Pfam" id="PF00406">
    <property type="entry name" value="ADK"/>
    <property type="match status" value="1"/>
</dbReference>
<organism evidence="4 5">
    <name type="scientific">Carex littledalei</name>
    <dbReference type="NCBI Taxonomy" id="544730"/>
    <lineage>
        <taxon>Eukaryota</taxon>
        <taxon>Viridiplantae</taxon>
        <taxon>Streptophyta</taxon>
        <taxon>Embryophyta</taxon>
        <taxon>Tracheophyta</taxon>
        <taxon>Spermatophyta</taxon>
        <taxon>Magnoliopsida</taxon>
        <taxon>Liliopsida</taxon>
        <taxon>Poales</taxon>
        <taxon>Cyperaceae</taxon>
        <taxon>Cyperoideae</taxon>
        <taxon>Cariceae</taxon>
        <taxon>Carex</taxon>
        <taxon>Carex subgen. Euthyceras</taxon>
    </lineage>
</organism>
<dbReference type="GO" id="GO:0005634">
    <property type="term" value="C:nucleus"/>
    <property type="evidence" value="ECO:0007669"/>
    <property type="project" value="UniProtKB-SubCell"/>
</dbReference>
<feature type="domain" description="ENT" evidence="3">
    <location>
        <begin position="106"/>
        <end position="196"/>
    </location>
</feature>
<accession>A0A833V3C2</accession>
<dbReference type="GO" id="GO:0050832">
    <property type="term" value="P:defense response to fungus"/>
    <property type="evidence" value="ECO:0007669"/>
    <property type="project" value="InterPro"/>
</dbReference>
<comment type="subcellular location">
    <subcellularLocation>
        <location evidence="1">Nucleus</location>
    </subcellularLocation>
</comment>
<keyword evidence="2" id="KW-0539">Nucleus</keyword>
<evidence type="ECO:0000256" key="2">
    <source>
        <dbReference type="ARBA" id="ARBA00023242"/>
    </source>
</evidence>
<dbReference type="Pfam" id="PF03735">
    <property type="entry name" value="ENT"/>
    <property type="match status" value="1"/>
</dbReference>
<proteinExistence type="predicted"/>
<dbReference type="PROSITE" id="PS51138">
    <property type="entry name" value="ENT"/>
    <property type="match status" value="1"/>
</dbReference>
<dbReference type="SUPFAM" id="SSF158639">
    <property type="entry name" value="ENT-like"/>
    <property type="match status" value="1"/>
</dbReference>
<dbReference type="Proteomes" id="UP000623129">
    <property type="component" value="Unassembled WGS sequence"/>
</dbReference>
<evidence type="ECO:0000313" key="4">
    <source>
        <dbReference type="EMBL" id="KAF3323846.1"/>
    </source>
</evidence>
<dbReference type="PROSITE" id="PS00113">
    <property type="entry name" value="ADENYLATE_KINASE"/>
    <property type="match status" value="1"/>
</dbReference>
<dbReference type="InterPro" id="IPR036142">
    <property type="entry name" value="ENT_dom-like_sf"/>
</dbReference>
<dbReference type="AlphaFoldDB" id="A0A833V3C2"/>
<dbReference type="EMBL" id="SWLB01000022">
    <property type="protein sequence ID" value="KAF3323846.1"/>
    <property type="molecule type" value="Genomic_DNA"/>
</dbReference>
<reference evidence="4" key="1">
    <citation type="submission" date="2020-01" db="EMBL/GenBank/DDBJ databases">
        <title>Genome sequence of Kobresia littledalei, the first chromosome-level genome in the family Cyperaceae.</title>
        <authorList>
            <person name="Qu G."/>
        </authorList>
    </citation>
    <scope>NUCLEOTIDE SEQUENCE</scope>
    <source>
        <strain evidence="4">C.B.Clarke</strain>
        <tissue evidence="4">Leaf</tissue>
    </source>
</reference>
<dbReference type="SMART" id="SM01191">
    <property type="entry name" value="ENT"/>
    <property type="match status" value="1"/>
</dbReference>
<dbReference type="Gene3D" id="3.40.50.300">
    <property type="entry name" value="P-loop containing nucleotide triphosphate hydrolases"/>
    <property type="match status" value="1"/>
</dbReference>
<evidence type="ECO:0000313" key="5">
    <source>
        <dbReference type="Proteomes" id="UP000623129"/>
    </source>
</evidence>
<keyword evidence="5" id="KW-1185">Reference proteome</keyword>
<dbReference type="InterPro" id="IPR033485">
    <property type="entry name" value="EMSY-LIKE_plant"/>
</dbReference>
<dbReference type="PANTHER" id="PTHR33432:SF27">
    <property type="entry name" value="PROTEIN EMSY-LIKE 3"/>
    <property type="match status" value="1"/>
</dbReference>
<dbReference type="Gene3D" id="1.10.1240.40">
    <property type="entry name" value="ENT domain"/>
    <property type="match status" value="1"/>
</dbReference>
<name>A0A833V3C2_9POAL</name>
<dbReference type="InterPro" id="IPR033690">
    <property type="entry name" value="Adenylat_kinase_CS"/>
</dbReference>
<protein>
    <submittedName>
        <fullName evidence="4">Protein EMSY-LIKE 1</fullName>
    </submittedName>
</protein>
<dbReference type="InterPro" id="IPR027417">
    <property type="entry name" value="P-loop_NTPase"/>
</dbReference>
<gene>
    <name evidence="4" type="ORF">FCM35_KLT11313</name>
</gene>
<evidence type="ECO:0000259" key="3">
    <source>
        <dbReference type="PROSITE" id="PS51138"/>
    </source>
</evidence>
<dbReference type="InterPro" id="IPR005491">
    <property type="entry name" value="ENT_dom"/>
</dbReference>
<evidence type="ECO:0000256" key="1">
    <source>
        <dbReference type="ARBA" id="ARBA00004123"/>
    </source>
</evidence>
<dbReference type="PANTHER" id="PTHR33432">
    <property type="entry name" value="PROTEIN EMSY-LIKE 4"/>
    <property type="match status" value="1"/>
</dbReference>
<dbReference type="OrthoDB" id="1737049at2759"/>